<reference evidence="1" key="1">
    <citation type="journal article" date="2021" name="Proc. Natl. Acad. Sci. U.S.A.">
        <title>A Catalog of Tens of Thousands of Viruses from Human Metagenomes Reveals Hidden Associations with Chronic Diseases.</title>
        <authorList>
            <person name="Tisza M.J."/>
            <person name="Buck C.B."/>
        </authorList>
    </citation>
    <scope>NUCLEOTIDE SEQUENCE</scope>
    <source>
        <strain evidence="1">CtOpw2</strain>
    </source>
</reference>
<protein>
    <submittedName>
        <fullName evidence="1">Uncharacterized protein</fullName>
    </submittedName>
</protein>
<name>A0A8S5UDA7_9CAUD</name>
<proteinExistence type="predicted"/>
<dbReference type="EMBL" id="BK016065">
    <property type="protein sequence ID" value="DAF92386.1"/>
    <property type="molecule type" value="Genomic_DNA"/>
</dbReference>
<organism evidence="1">
    <name type="scientific">Myoviridae sp. ctOpw2</name>
    <dbReference type="NCBI Taxonomy" id="2825093"/>
    <lineage>
        <taxon>Viruses</taxon>
        <taxon>Duplodnaviria</taxon>
        <taxon>Heunggongvirae</taxon>
        <taxon>Uroviricota</taxon>
        <taxon>Caudoviricetes</taxon>
    </lineage>
</organism>
<evidence type="ECO:0000313" key="1">
    <source>
        <dbReference type="EMBL" id="DAF92386.1"/>
    </source>
</evidence>
<sequence length="38" mass="4354">MRQMKVPHMCASGIHKNFCIGSFMKDYWCSDEQGGDKS</sequence>
<accession>A0A8S5UDA7</accession>